<feature type="transmembrane region" description="Helical" evidence="1">
    <location>
        <begin position="7"/>
        <end position="26"/>
    </location>
</feature>
<protein>
    <submittedName>
        <fullName evidence="2">DUF2069 domain-containing protein</fullName>
    </submittedName>
</protein>
<comment type="caution">
    <text evidence="2">The sequence shown here is derived from an EMBL/GenBank/DDBJ whole genome shotgun (WGS) entry which is preliminary data.</text>
</comment>
<evidence type="ECO:0000313" key="3">
    <source>
        <dbReference type="Proteomes" id="UP000260351"/>
    </source>
</evidence>
<name>A0A3E1K866_9GAMM</name>
<proteinExistence type="predicted"/>
<feature type="transmembrane region" description="Helical" evidence="1">
    <location>
        <begin position="58"/>
        <end position="78"/>
    </location>
</feature>
<dbReference type="Pfam" id="PF09842">
    <property type="entry name" value="DUF2069"/>
    <property type="match status" value="1"/>
</dbReference>
<keyword evidence="1" id="KW-1133">Transmembrane helix</keyword>
<dbReference type="OrthoDB" id="5569826at2"/>
<dbReference type="RefSeq" id="WP_116650859.1">
    <property type="nucleotide sequence ID" value="NZ_QUZK01000037.1"/>
</dbReference>
<dbReference type="AlphaFoldDB" id="A0A3E1K866"/>
<organism evidence="2 3">
    <name type="scientific">Wenzhouxiangella sediminis</name>
    <dbReference type="NCBI Taxonomy" id="1792836"/>
    <lineage>
        <taxon>Bacteria</taxon>
        <taxon>Pseudomonadati</taxon>
        <taxon>Pseudomonadota</taxon>
        <taxon>Gammaproteobacteria</taxon>
        <taxon>Chromatiales</taxon>
        <taxon>Wenzhouxiangellaceae</taxon>
        <taxon>Wenzhouxiangella</taxon>
    </lineage>
</organism>
<reference evidence="2 3" key="1">
    <citation type="submission" date="2018-08" db="EMBL/GenBank/DDBJ databases">
        <title>Wenzhouxiangella salilacus sp. nov., a novel bacterium isolated from a saline lake in Xinjiang Province, China.</title>
        <authorList>
            <person name="Han S."/>
        </authorList>
    </citation>
    <scope>NUCLEOTIDE SEQUENCE [LARGE SCALE GENOMIC DNA]</scope>
    <source>
        <strain evidence="2 3">XDB06</strain>
    </source>
</reference>
<feature type="transmembrane region" description="Helical" evidence="1">
    <location>
        <begin position="84"/>
        <end position="105"/>
    </location>
</feature>
<feature type="transmembrane region" description="Helical" evidence="1">
    <location>
        <begin position="32"/>
        <end position="51"/>
    </location>
</feature>
<keyword evidence="3" id="KW-1185">Reference proteome</keyword>
<dbReference type="Proteomes" id="UP000260351">
    <property type="component" value="Unassembled WGS sequence"/>
</dbReference>
<dbReference type="EMBL" id="QUZK01000037">
    <property type="protein sequence ID" value="RFF30258.1"/>
    <property type="molecule type" value="Genomic_DNA"/>
</dbReference>
<keyword evidence="1" id="KW-0812">Transmembrane</keyword>
<evidence type="ECO:0000256" key="1">
    <source>
        <dbReference type="SAM" id="Phobius"/>
    </source>
</evidence>
<gene>
    <name evidence="2" type="ORF">DZC52_09270</name>
</gene>
<sequence length="111" mass="12081">MGPGACRWSLLGLIVLQPLWFGWLAPPELVPAWMAIAIMGLPLLGLLPFVWGLRKNALVVAGCLLLVHFCLAVSEAWANPAARVPAVIQVVLIGIYFTAMSSLRFGRTDER</sequence>
<keyword evidence="1" id="KW-0472">Membrane</keyword>
<accession>A0A3E1K866</accession>
<evidence type="ECO:0000313" key="2">
    <source>
        <dbReference type="EMBL" id="RFF30258.1"/>
    </source>
</evidence>
<dbReference type="InterPro" id="IPR018643">
    <property type="entry name" value="DUF2069_membrane"/>
</dbReference>